<evidence type="ECO:0000313" key="6">
    <source>
        <dbReference type="Proteomes" id="UP000314986"/>
    </source>
</evidence>
<dbReference type="Pfam" id="PF00046">
    <property type="entry name" value="Homeodomain"/>
    <property type="match status" value="1"/>
</dbReference>
<dbReference type="GeneTree" id="ENSGT00940000154361"/>
<proteinExistence type="predicted"/>
<keyword evidence="1 2" id="KW-0371">Homeobox</keyword>
<sequence length="67" mass="7629">MLTEVKVWFQNRRIKWRKQSLEQQQQEEGARLEGRGTNQEDDSGPGITTLVRALGHPSNDASQDPPL</sequence>
<evidence type="ECO:0000313" key="5">
    <source>
        <dbReference type="Ensembl" id="ENSCMIP00000031481.1"/>
    </source>
</evidence>
<dbReference type="InterPro" id="IPR009057">
    <property type="entry name" value="Homeodomain-like_sf"/>
</dbReference>
<dbReference type="Proteomes" id="UP000314986">
    <property type="component" value="Unassembled WGS sequence"/>
</dbReference>
<accession>A0A4W3IVS8</accession>
<feature type="DNA-binding region" description="Homeobox" evidence="1">
    <location>
        <begin position="3"/>
        <end position="20"/>
    </location>
</feature>
<dbReference type="CDD" id="cd00086">
    <property type="entry name" value="homeodomain"/>
    <property type="match status" value="1"/>
</dbReference>
<dbReference type="InterPro" id="IPR001356">
    <property type="entry name" value="HD"/>
</dbReference>
<dbReference type="PROSITE" id="PS50071">
    <property type="entry name" value="HOMEOBOX_2"/>
    <property type="match status" value="1"/>
</dbReference>
<gene>
    <name evidence="5" type="primary">LOC103188545</name>
</gene>
<protein>
    <submittedName>
        <fullName evidence="5">Notochord homeobox</fullName>
    </submittedName>
</protein>
<dbReference type="GO" id="GO:0003677">
    <property type="term" value="F:DNA binding"/>
    <property type="evidence" value="ECO:0007669"/>
    <property type="project" value="UniProtKB-UniRule"/>
</dbReference>
<evidence type="ECO:0000256" key="1">
    <source>
        <dbReference type="PROSITE-ProRule" id="PRU00108"/>
    </source>
</evidence>
<feature type="domain" description="Homeobox" evidence="4">
    <location>
        <begin position="1"/>
        <end position="19"/>
    </location>
</feature>
<reference evidence="6" key="1">
    <citation type="journal article" date="2006" name="Science">
        <title>Ancient noncoding elements conserved in the human genome.</title>
        <authorList>
            <person name="Venkatesh B."/>
            <person name="Kirkness E.F."/>
            <person name="Loh Y.H."/>
            <person name="Halpern A.L."/>
            <person name="Lee A.P."/>
            <person name="Johnson J."/>
            <person name="Dandona N."/>
            <person name="Viswanathan L.D."/>
            <person name="Tay A."/>
            <person name="Venter J.C."/>
            <person name="Strausberg R.L."/>
            <person name="Brenner S."/>
        </authorList>
    </citation>
    <scope>NUCLEOTIDE SEQUENCE [LARGE SCALE GENOMIC DNA]</scope>
</reference>
<organism evidence="5 6">
    <name type="scientific">Callorhinchus milii</name>
    <name type="common">Ghost shark</name>
    <dbReference type="NCBI Taxonomy" id="7868"/>
    <lineage>
        <taxon>Eukaryota</taxon>
        <taxon>Metazoa</taxon>
        <taxon>Chordata</taxon>
        <taxon>Craniata</taxon>
        <taxon>Vertebrata</taxon>
        <taxon>Chondrichthyes</taxon>
        <taxon>Holocephali</taxon>
        <taxon>Chimaeriformes</taxon>
        <taxon>Callorhinchidae</taxon>
        <taxon>Callorhinchus</taxon>
    </lineage>
</organism>
<evidence type="ECO:0000259" key="4">
    <source>
        <dbReference type="PROSITE" id="PS50071"/>
    </source>
</evidence>
<reference evidence="5" key="4">
    <citation type="submission" date="2025-08" db="UniProtKB">
        <authorList>
            <consortium name="Ensembl"/>
        </authorList>
    </citation>
    <scope>IDENTIFICATION</scope>
</reference>
<dbReference type="Gene3D" id="1.10.10.60">
    <property type="entry name" value="Homeodomain-like"/>
    <property type="match status" value="1"/>
</dbReference>
<reference evidence="5" key="5">
    <citation type="submission" date="2025-09" db="UniProtKB">
        <authorList>
            <consortium name="Ensembl"/>
        </authorList>
    </citation>
    <scope>IDENTIFICATION</scope>
</reference>
<dbReference type="Ensembl" id="ENSCMIT00000031960.1">
    <property type="protein sequence ID" value="ENSCMIP00000031481.1"/>
    <property type="gene ID" value="ENSCMIG00000013510.1"/>
</dbReference>
<reference evidence="6" key="3">
    <citation type="journal article" date="2014" name="Nature">
        <title>Elephant shark genome provides unique insights into gnathostome evolution.</title>
        <authorList>
            <consortium name="International Elephant Shark Genome Sequencing Consortium"/>
            <person name="Venkatesh B."/>
            <person name="Lee A.P."/>
            <person name="Ravi V."/>
            <person name="Maurya A.K."/>
            <person name="Lian M.M."/>
            <person name="Swann J.B."/>
            <person name="Ohta Y."/>
            <person name="Flajnik M.F."/>
            <person name="Sutoh Y."/>
            <person name="Kasahara M."/>
            <person name="Hoon S."/>
            <person name="Gangu V."/>
            <person name="Roy S.W."/>
            <person name="Irimia M."/>
            <person name="Korzh V."/>
            <person name="Kondrychyn I."/>
            <person name="Lim Z.W."/>
            <person name="Tay B.H."/>
            <person name="Tohari S."/>
            <person name="Kong K.W."/>
            <person name="Ho S."/>
            <person name="Lorente-Galdos B."/>
            <person name="Quilez J."/>
            <person name="Marques-Bonet T."/>
            <person name="Raney B.J."/>
            <person name="Ingham P.W."/>
            <person name="Tay A."/>
            <person name="Hillier L.W."/>
            <person name="Minx P."/>
            <person name="Boehm T."/>
            <person name="Wilson R.K."/>
            <person name="Brenner S."/>
            <person name="Warren W.C."/>
        </authorList>
    </citation>
    <scope>NUCLEOTIDE SEQUENCE [LARGE SCALE GENOMIC DNA]</scope>
</reference>
<keyword evidence="6" id="KW-1185">Reference proteome</keyword>
<name>A0A4W3IVS8_CALMI</name>
<evidence type="ECO:0000256" key="3">
    <source>
        <dbReference type="SAM" id="MobiDB-lite"/>
    </source>
</evidence>
<dbReference type="AlphaFoldDB" id="A0A4W3IVS8"/>
<dbReference type="GO" id="GO:0005634">
    <property type="term" value="C:nucleus"/>
    <property type="evidence" value="ECO:0007669"/>
    <property type="project" value="UniProtKB-SubCell"/>
</dbReference>
<evidence type="ECO:0000256" key="2">
    <source>
        <dbReference type="RuleBase" id="RU000682"/>
    </source>
</evidence>
<reference evidence="6" key="2">
    <citation type="journal article" date="2007" name="PLoS Biol.">
        <title>Survey sequencing and comparative analysis of the elephant shark (Callorhinchus milii) genome.</title>
        <authorList>
            <person name="Venkatesh B."/>
            <person name="Kirkness E.F."/>
            <person name="Loh Y.H."/>
            <person name="Halpern A.L."/>
            <person name="Lee A.P."/>
            <person name="Johnson J."/>
            <person name="Dandona N."/>
            <person name="Viswanathan L.D."/>
            <person name="Tay A."/>
            <person name="Venter J.C."/>
            <person name="Strausberg R.L."/>
            <person name="Brenner S."/>
        </authorList>
    </citation>
    <scope>NUCLEOTIDE SEQUENCE [LARGE SCALE GENOMIC DNA]</scope>
</reference>
<comment type="subcellular location">
    <subcellularLocation>
        <location evidence="1 2">Nucleus</location>
    </subcellularLocation>
</comment>
<keyword evidence="1 2" id="KW-0238">DNA-binding</keyword>
<keyword evidence="1 2" id="KW-0539">Nucleus</keyword>
<feature type="region of interest" description="Disordered" evidence="3">
    <location>
        <begin position="18"/>
        <end position="67"/>
    </location>
</feature>
<dbReference type="SUPFAM" id="SSF46689">
    <property type="entry name" value="Homeodomain-like"/>
    <property type="match status" value="1"/>
</dbReference>